<name>A0A2V1DXQ4_9PLEO</name>
<evidence type="ECO:0000256" key="3">
    <source>
        <dbReference type="SAM" id="SignalP"/>
    </source>
</evidence>
<sequence length="364" mass="41102">MKLLRHSFLLPVFVHGALGNYDTFNSLCPGKHGEKVSLSAGEYSVSCGGHFDWWVTGERVDSQGTNSPEACARLCSLSVDCDAMIFDGGACWEYSAQGQTLAPESDPQGSTILLQPIVKINPNGPGHQTPQHPPPQNPPPQTPPPLRPPPLRPPPLTPEQLQQQLNQCIQEKDQLVRASQQDKQALINERDTCIHLRDQYKREMDACLPLRDQYKQEKDACLPLRDQYKREWDTCVSLRDQYKQDWEKSRNPPTPPPGTWKNEYAGLKCPQDNYARINTGTKRFQLRCKGITTYPQSEQSKRQVFASVKLFVDCAELCQADASCRGFDWSFNNKTCTLWPFVVRESDLSFSHPLAHTMFAGVTL</sequence>
<evidence type="ECO:0000256" key="2">
    <source>
        <dbReference type="SAM" id="MobiDB-lite"/>
    </source>
</evidence>
<feature type="signal peptide" evidence="3">
    <location>
        <begin position="1"/>
        <end position="19"/>
    </location>
</feature>
<evidence type="ECO:0000313" key="6">
    <source>
        <dbReference type="Proteomes" id="UP000244855"/>
    </source>
</evidence>
<feature type="domain" description="Apple" evidence="4">
    <location>
        <begin position="307"/>
        <end position="341"/>
    </location>
</feature>
<dbReference type="Pfam" id="PF00024">
    <property type="entry name" value="PAN_1"/>
    <property type="match status" value="1"/>
</dbReference>
<gene>
    <name evidence="5" type="ORF">DM02DRAFT_626360</name>
</gene>
<evidence type="ECO:0000259" key="4">
    <source>
        <dbReference type="Pfam" id="PF00024"/>
    </source>
</evidence>
<dbReference type="AlphaFoldDB" id="A0A2V1DXQ4"/>
<dbReference type="Gene3D" id="3.50.4.10">
    <property type="entry name" value="Hepatocyte Growth Factor"/>
    <property type="match status" value="1"/>
</dbReference>
<dbReference type="Proteomes" id="UP000244855">
    <property type="component" value="Unassembled WGS sequence"/>
</dbReference>
<evidence type="ECO:0000256" key="1">
    <source>
        <dbReference type="SAM" id="Coils"/>
    </source>
</evidence>
<feature type="coiled-coil region" evidence="1">
    <location>
        <begin position="161"/>
        <end position="189"/>
    </location>
</feature>
<keyword evidence="1" id="KW-0175">Coiled coil</keyword>
<evidence type="ECO:0000313" key="5">
    <source>
        <dbReference type="EMBL" id="PVI02806.1"/>
    </source>
</evidence>
<keyword evidence="6" id="KW-1185">Reference proteome</keyword>
<feature type="chain" id="PRO_5015863193" description="Apple domain-containing protein" evidence="3">
    <location>
        <begin position="20"/>
        <end position="364"/>
    </location>
</feature>
<keyword evidence="3" id="KW-0732">Signal</keyword>
<organism evidence="5 6">
    <name type="scientific">Periconia macrospinosa</name>
    <dbReference type="NCBI Taxonomy" id="97972"/>
    <lineage>
        <taxon>Eukaryota</taxon>
        <taxon>Fungi</taxon>
        <taxon>Dikarya</taxon>
        <taxon>Ascomycota</taxon>
        <taxon>Pezizomycotina</taxon>
        <taxon>Dothideomycetes</taxon>
        <taxon>Pleosporomycetidae</taxon>
        <taxon>Pleosporales</taxon>
        <taxon>Massarineae</taxon>
        <taxon>Periconiaceae</taxon>
        <taxon>Periconia</taxon>
    </lineage>
</organism>
<protein>
    <recommendedName>
        <fullName evidence="4">Apple domain-containing protein</fullName>
    </recommendedName>
</protein>
<accession>A0A2V1DXQ4</accession>
<feature type="region of interest" description="Disordered" evidence="2">
    <location>
        <begin position="118"/>
        <end position="160"/>
    </location>
</feature>
<feature type="compositionally biased region" description="Pro residues" evidence="2">
    <location>
        <begin position="131"/>
        <end position="157"/>
    </location>
</feature>
<dbReference type="InterPro" id="IPR003609">
    <property type="entry name" value="Pan_app"/>
</dbReference>
<proteinExistence type="predicted"/>
<reference evidence="5 6" key="1">
    <citation type="journal article" date="2018" name="Sci. Rep.">
        <title>Comparative genomics provides insights into the lifestyle and reveals functional heterogeneity of dark septate endophytic fungi.</title>
        <authorList>
            <person name="Knapp D.G."/>
            <person name="Nemeth J.B."/>
            <person name="Barry K."/>
            <person name="Hainaut M."/>
            <person name="Henrissat B."/>
            <person name="Johnson J."/>
            <person name="Kuo A."/>
            <person name="Lim J.H.P."/>
            <person name="Lipzen A."/>
            <person name="Nolan M."/>
            <person name="Ohm R.A."/>
            <person name="Tamas L."/>
            <person name="Grigoriev I.V."/>
            <person name="Spatafora J.W."/>
            <person name="Nagy L.G."/>
            <person name="Kovacs G.M."/>
        </authorList>
    </citation>
    <scope>NUCLEOTIDE SEQUENCE [LARGE SCALE GENOMIC DNA]</scope>
    <source>
        <strain evidence="5 6">DSE2036</strain>
    </source>
</reference>
<dbReference type="SUPFAM" id="SSF57414">
    <property type="entry name" value="Hairpin loop containing domain-like"/>
    <property type="match status" value="1"/>
</dbReference>
<dbReference type="EMBL" id="KZ805338">
    <property type="protein sequence ID" value="PVI02806.1"/>
    <property type="molecule type" value="Genomic_DNA"/>
</dbReference>